<dbReference type="EMBL" id="BPLQ01008976">
    <property type="protein sequence ID" value="GIY40672.1"/>
    <property type="molecule type" value="Genomic_DNA"/>
</dbReference>
<name>A0AAV4T5D1_9ARAC</name>
<dbReference type="AlphaFoldDB" id="A0AAV4T5D1"/>
<evidence type="ECO:0000259" key="1">
    <source>
        <dbReference type="Pfam" id="PF00917"/>
    </source>
</evidence>
<sequence>MASQRLSQKNAFCITWIVENFDYYFPVWPLGFKSPEFVVDTMEKTKWCLSVHPLSPNGPVYCWLHRVEESEGPPNIEVELQFELLAEDGSTMTSHVEKRSFKKGGSSSAFDYEIIKSSYLPDGKLTVRCTMTKNNGYMETTTCLARTIMGVKRRSFDWEFSYCNLLKAEKLTYRIEPASQDEIDITLHLSLCREESCDKMNIALLPDFKKPIDFTFKYALFDASGKSLKCGEEKYFFLNLDNEWSFQLLSLEKEQSEKISSLPNDHLTLQCECAYATKITHHQIENIGQSQDSHRAQEHLHPSVTENALSESLNTLKDHLSYLHTIGPFGE</sequence>
<accession>A0AAV4T5D1</accession>
<organism evidence="2 3">
    <name type="scientific">Caerostris darwini</name>
    <dbReference type="NCBI Taxonomy" id="1538125"/>
    <lineage>
        <taxon>Eukaryota</taxon>
        <taxon>Metazoa</taxon>
        <taxon>Ecdysozoa</taxon>
        <taxon>Arthropoda</taxon>
        <taxon>Chelicerata</taxon>
        <taxon>Arachnida</taxon>
        <taxon>Araneae</taxon>
        <taxon>Araneomorphae</taxon>
        <taxon>Entelegynae</taxon>
        <taxon>Araneoidea</taxon>
        <taxon>Araneidae</taxon>
        <taxon>Caerostris</taxon>
    </lineage>
</organism>
<evidence type="ECO:0000313" key="2">
    <source>
        <dbReference type="EMBL" id="GIY40672.1"/>
    </source>
</evidence>
<proteinExistence type="predicted"/>
<dbReference type="InterPro" id="IPR002083">
    <property type="entry name" value="MATH/TRAF_dom"/>
</dbReference>
<feature type="domain" description="MATH" evidence="1">
    <location>
        <begin position="45"/>
        <end position="129"/>
    </location>
</feature>
<gene>
    <name evidence="2" type="primary">spop-b_51</name>
    <name evidence="2" type="ORF">CDAR_183051</name>
</gene>
<keyword evidence="3" id="KW-1185">Reference proteome</keyword>
<reference evidence="2 3" key="1">
    <citation type="submission" date="2021-06" db="EMBL/GenBank/DDBJ databases">
        <title>Caerostris darwini draft genome.</title>
        <authorList>
            <person name="Kono N."/>
            <person name="Arakawa K."/>
        </authorList>
    </citation>
    <scope>NUCLEOTIDE SEQUENCE [LARGE SCALE GENOMIC DNA]</scope>
</reference>
<protein>
    <submittedName>
        <fullName evidence="2">Speckle-type POZ protein B</fullName>
    </submittedName>
</protein>
<dbReference type="Gene3D" id="2.60.210.10">
    <property type="entry name" value="Apoptosis, Tumor Necrosis Factor Receptor Associated Protein 2, Chain A"/>
    <property type="match status" value="1"/>
</dbReference>
<dbReference type="Proteomes" id="UP001054837">
    <property type="component" value="Unassembled WGS sequence"/>
</dbReference>
<dbReference type="Pfam" id="PF00917">
    <property type="entry name" value="MATH"/>
    <property type="match status" value="1"/>
</dbReference>
<dbReference type="InterPro" id="IPR008974">
    <property type="entry name" value="TRAF-like"/>
</dbReference>
<evidence type="ECO:0000313" key="3">
    <source>
        <dbReference type="Proteomes" id="UP001054837"/>
    </source>
</evidence>
<dbReference type="SUPFAM" id="SSF49599">
    <property type="entry name" value="TRAF domain-like"/>
    <property type="match status" value="1"/>
</dbReference>
<comment type="caution">
    <text evidence="2">The sequence shown here is derived from an EMBL/GenBank/DDBJ whole genome shotgun (WGS) entry which is preliminary data.</text>
</comment>